<feature type="signal peptide" evidence="1">
    <location>
        <begin position="1"/>
        <end position="18"/>
    </location>
</feature>
<organism evidence="2 3">
    <name type="scientific">Pipistrellus nathusii</name>
    <name type="common">Nathusius' pipistrelle</name>
    <dbReference type="NCBI Taxonomy" id="59473"/>
    <lineage>
        <taxon>Eukaryota</taxon>
        <taxon>Metazoa</taxon>
        <taxon>Chordata</taxon>
        <taxon>Craniata</taxon>
        <taxon>Vertebrata</taxon>
        <taxon>Euteleostomi</taxon>
        <taxon>Mammalia</taxon>
        <taxon>Eutheria</taxon>
        <taxon>Laurasiatheria</taxon>
        <taxon>Chiroptera</taxon>
        <taxon>Yangochiroptera</taxon>
        <taxon>Vespertilionidae</taxon>
        <taxon>Pipistrellus</taxon>
    </lineage>
</organism>
<name>A0ABP0AD67_PIPNA</name>
<evidence type="ECO:0000313" key="2">
    <source>
        <dbReference type="EMBL" id="CAK6448457.1"/>
    </source>
</evidence>
<keyword evidence="3" id="KW-1185">Reference proteome</keyword>
<sequence length="104" mass="11817">MVFLSLSHLVIISDFSKSASCYVRGRCCQLFCIDVSSEQRQILVSSNAYLASFLKEHIWEADILGRIPLRSDAHVCFRVHSSVNRPLREDTRETVLAICYSGCF</sequence>
<gene>
    <name evidence="2" type="ORF">MPIPNATIZW_LOCUS16763</name>
</gene>
<dbReference type="EMBL" id="OY882865">
    <property type="protein sequence ID" value="CAK6448457.1"/>
    <property type="molecule type" value="Genomic_DNA"/>
</dbReference>
<reference evidence="2" key="1">
    <citation type="submission" date="2023-12" db="EMBL/GenBank/DDBJ databases">
        <authorList>
            <person name="Brown T."/>
        </authorList>
    </citation>
    <scope>NUCLEOTIDE SEQUENCE</scope>
</reference>
<evidence type="ECO:0000256" key="1">
    <source>
        <dbReference type="SAM" id="SignalP"/>
    </source>
</evidence>
<proteinExistence type="predicted"/>
<evidence type="ECO:0000313" key="3">
    <source>
        <dbReference type="Proteomes" id="UP001314169"/>
    </source>
</evidence>
<protein>
    <submittedName>
        <fullName evidence="2">Uncharacterized protein</fullName>
    </submittedName>
</protein>
<feature type="chain" id="PRO_5045077873" evidence="1">
    <location>
        <begin position="19"/>
        <end position="104"/>
    </location>
</feature>
<dbReference type="Proteomes" id="UP001314169">
    <property type="component" value="Chromosome 8"/>
</dbReference>
<accession>A0ABP0AD67</accession>
<keyword evidence="1" id="KW-0732">Signal</keyword>